<dbReference type="PANTHER" id="PTHR47266">
    <property type="entry name" value="ENDONUCLEASE-RELATED"/>
    <property type="match status" value="1"/>
</dbReference>
<proteinExistence type="predicted"/>
<feature type="domain" description="Integrase zinc-binding" evidence="1">
    <location>
        <begin position="80"/>
        <end position="134"/>
    </location>
</feature>
<dbReference type="InterPro" id="IPR052160">
    <property type="entry name" value="Gypsy_RT_Integrase-like"/>
</dbReference>
<name>A0A8J5N3I8_HOMAM</name>
<evidence type="ECO:0000259" key="1">
    <source>
        <dbReference type="Pfam" id="PF17921"/>
    </source>
</evidence>
<sequence>MATLTGQGTQDKKFKKFCEYMEYIKYYLENNTHRLGSDQRLKRAVVKATSSNQYRIDETGTLFYMAPNSGLWQRIITSDEEKQGILLNCHVAPSAGHSGINATTDKITQRYYWKGVKEEVKDYVSRCDACQRSQKIKTMAPKLVPTQVVESLYMVGMDLIGPLPETSDGYKYVLTLTDYFTKWVELYPLKQKSGACVAEKIESYIYRTNRTLKTRLGKLCNEKQNDWDCYLEAVAFSLRTQKKASTKFTPFYLMYNREPRLPIEMDVSHDEDIEINSISSLNVEEYQACLQSQVEMVHKKVLENVDGSEKAKGVWCKKENMRAE</sequence>
<dbReference type="Gene3D" id="3.30.420.10">
    <property type="entry name" value="Ribonuclease H-like superfamily/Ribonuclease H"/>
    <property type="match status" value="2"/>
</dbReference>
<evidence type="ECO:0000313" key="3">
    <source>
        <dbReference type="Proteomes" id="UP000747542"/>
    </source>
</evidence>
<dbReference type="SUPFAM" id="SSF53098">
    <property type="entry name" value="Ribonuclease H-like"/>
    <property type="match status" value="1"/>
</dbReference>
<evidence type="ECO:0000313" key="2">
    <source>
        <dbReference type="EMBL" id="KAG7172550.1"/>
    </source>
</evidence>
<dbReference type="InterPro" id="IPR012337">
    <property type="entry name" value="RNaseH-like_sf"/>
</dbReference>
<dbReference type="FunFam" id="1.10.340.70:FF:000001">
    <property type="entry name" value="Retrovirus-related Pol polyprotein from transposon gypsy-like Protein"/>
    <property type="match status" value="1"/>
</dbReference>
<dbReference type="Proteomes" id="UP000747542">
    <property type="component" value="Unassembled WGS sequence"/>
</dbReference>
<organism evidence="2 3">
    <name type="scientific">Homarus americanus</name>
    <name type="common">American lobster</name>
    <dbReference type="NCBI Taxonomy" id="6706"/>
    <lineage>
        <taxon>Eukaryota</taxon>
        <taxon>Metazoa</taxon>
        <taxon>Ecdysozoa</taxon>
        <taxon>Arthropoda</taxon>
        <taxon>Crustacea</taxon>
        <taxon>Multicrustacea</taxon>
        <taxon>Malacostraca</taxon>
        <taxon>Eumalacostraca</taxon>
        <taxon>Eucarida</taxon>
        <taxon>Decapoda</taxon>
        <taxon>Pleocyemata</taxon>
        <taxon>Astacidea</taxon>
        <taxon>Nephropoidea</taxon>
        <taxon>Nephropidae</taxon>
        <taxon>Homarus</taxon>
    </lineage>
</organism>
<dbReference type="AlphaFoldDB" id="A0A8J5N3I8"/>
<dbReference type="EMBL" id="JAHLQT010010583">
    <property type="protein sequence ID" value="KAG7172550.1"/>
    <property type="molecule type" value="Genomic_DNA"/>
</dbReference>
<dbReference type="GO" id="GO:0003676">
    <property type="term" value="F:nucleic acid binding"/>
    <property type="evidence" value="ECO:0007669"/>
    <property type="project" value="InterPro"/>
</dbReference>
<dbReference type="InterPro" id="IPR036397">
    <property type="entry name" value="RNaseH_sf"/>
</dbReference>
<protein>
    <submittedName>
        <fullName evidence="2">Gypsy retrotransposon integrase-like protein 1-like 5</fullName>
    </submittedName>
</protein>
<dbReference type="Pfam" id="PF17921">
    <property type="entry name" value="Integrase_H2C2"/>
    <property type="match status" value="1"/>
</dbReference>
<accession>A0A8J5N3I8</accession>
<dbReference type="InterPro" id="IPR041588">
    <property type="entry name" value="Integrase_H2C2"/>
</dbReference>
<reference evidence="2" key="1">
    <citation type="journal article" date="2021" name="Sci. Adv.">
        <title>The American lobster genome reveals insights on longevity, neural, and immune adaptations.</title>
        <authorList>
            <person name="Polinski J.M."/>
            <person name="Zimin A.V."/>
            <person name="Clark K.F."/>
            <person name="Kohn A.B."/>
            <person name="Sadowski N."/>
            <person name="Timp W."/>
            <person name="Ptitsyn A."/>
            <person name="Khanna P."/>
            <person name="Romanova D.Y."/>
            <person name="Williams P."/>
            <person name="Greenwood S.J."/>
            <person name="Moroz L.L."/>
            <person name="Walt D.R."/>
            <person name="Bodnar A.G."/>
        </authorList>
    </citation>
    <scope>NUCLEOTIDE SEQUENCE</scope>
    <source>
        <strain evidence="2">GMGI-L3</strain>
    </source>
</reference>
<keyword evidence="3" id="KW-1185">Reference proteome</keyword>
<gene>
    <name evidence="2" type="primary">GIN1-L5</name>
    <name evidence="2" type="ORF">Hamer_G020105</name>
</gene>
<dbReference type="Gene3D" id="1.10.340.70">
    <property type="match status" value="1"/>
</dbReference>
<comment type="caution">
    <text evidence="2">The sequence shown here is derived from an EMBL/GenBank/DDBJ whole genome shotgun (WGS) entry which is preliminary data.</text>
</comment>